<evidence type="ECO:0000313" key="6">
    <source>
        <dbReference type="EMBL" id="PAA68314.1"/>
    </source>
</evidence>
<dbReference type="Proteomes" id="UP000215902">
    <property type="component" value="Unassembled WGS sequence"/>
</dbReference>
<feature type="compositionally biased region" description="Polar residues" evidence="4">
    <location>
        <begin position="429"/>
        <end position="443"/>
    </location>
</feature>
<dbReference type="Pfam" id="PF25390">
    <property type="entry name" value="WD40_RLD"/>
    <property type="match status" value="1"/>
</dbReference>
<feature type="compositionally biased region" description="Basic and acidic residues" evidence="4">
    <location>
        <begin position="618"/>
        <end position="633"/>
    </location>
</feature>
<feature type="repeat" description="RCC1" evidence="3">
    <location>
        <begin position="156"/>
        <end position="207"/>
    </location>
</feature>
<gene>
    <name evidence="6" type="ORF">BOX15_Mlig006384g1</name>
</gene>
<comment type="caution">
    <text evidence="6">The sequence shown here is derived from an EMBL/GenBank/DDBJ whole genome shotgun (WGS) entry which is preliminary data.</text>
</comment>
<dbReference type="GO" id="GO:0005737">
    <property type="term" value="C:cytoplasm"/>
    <property type="evidence" value="ECO:0007669"/>
    <property type="project" value="TreeGrafter"/>
</dbReference>
<feature type="repeat" description="RCC1" evidence="3">
    <location>
        <begin position="315"/>
        <end position="383"/>
    </location>
</feature>
<dbReference type="AlphaFoldDB" id="A0A267F521"/>
<dbReference type="InterPro" id="IPR051553">
    <property type="entry name" value="Ran_GTPase-activating"/>
</dbReference>
<feature type="repeat" description="RCC1" evidence="3">
    <location>
        <begin position="261"/>
        <end position="313"/>
    </location>
</feature>
<feature type="repeat" description="RCC1" evidence="3">
    <location>
        <begin position="208"/>
        <end position="260"/>
    </location>
</feature>
<reference evidence="6 7" key="1">
    <citation type="submission" date="2017-06" db="EMBL/GenBank/DDBJ databases">
        <title>A platform for efficient transgenesis in Macrostomum lignano, a flatworm model organism for stem cell research.</title>
        <authorList>
            <person name="Berezikov E."/>
        </authorList>
    </citation>
    <scope>NUCLEOTIDE SEQUENCE [LARGE SCALE GENOMIC DNA]</scope>
    <source>
        <strain evidence="6">DV1</strain>
        <tissue evidence="6">Whole organism</tissue>
    </source>
</reference>
<feature type="compositionally biased region" description="Low complexity" evidence="4">
    <location>
        <begin position="414"/>
        <end position="426"/>
    </location>
</feature>
<accession>A0A267F521</accession>
<dbReference type="EMBL" id="NIVC01001403">
    <property type="protein sequence ID" value="PAA68314.1"/>
    <property type="molecule type" value="Genomic_DNA"/>
</dbReference>
<evidence type="ECO:0000313" key="7">
    <source>
        <dbReference type="Proteomes" id="UP000215902"/>
    </source>
</evidence>
<dbReference type="Gene3D" id="2.130.10.30">
    <property type="entry name" value="Regulator of chromosome condensation 1/beta-lactamase-inhibitor protein II"/>
    <property type="match status" value="1"/>
</dbReference>
<dbReference type="InterPro" id="IPR058923">
    <property type="entry name" value="RCC1-like_dom"/>
</dbReference>
<feature type="compositionally biased region" description="Basic and acidic residues" evidence="4">
    <location>
        <begin position="668"/>
        <end position="685"/>
    </location>
</feature>
<dbReference type="PRINTS" id="PR00633">
    <property type="entry name" value="RCCNDNSATION"/>
</dbReference>
<sequence length="712" mass="74373">MDASELNFDIPDSGAIFAFGKNVPNRFYVKNDKIVSMDCGEGHAVMVAASGRVFGFGLNDYGQLGLGSKATQAKPSVVKQLKEDGVKAVKVACGPTHTLVLADDGIVYGYGNNSDGQITGDEADFTRPVEVEQLENVEVRDLAAGRAFSLAVSKKGELLAWGGNTEGCLGQEDPDLPGSPDPMPVHLPGRVAAVSAGSYHCACVLTDGRLYAWGETERGKLGIRNAEDQEFLFSPQPVPVPGRVQMVSCGLEHTLVLTENGRVYVCGSGESGQLGLGTGCTYAPTVKVVSGLEKLKVACVAAGERHSMCVCSRTGQLYAFGDPQHGKLGFKPATSGGGGGGSRYSSSASGGCLFEPTLVTALRPISVQQVVCGTLLTAVLAVPAKDAGGGSGRSSSLARPGSSSDNEADDKLPALRGRASSLGRRGSFQELNNNNSGIGTSASLADRRVGGGRLAPLSLNGAERPAPSGSLDRSGRFSPLALRGSSSPRYGSDSDALKPSKKLDPIKQRDGDLAGSSRRPRNSTAATKFDSLLMGPSDSQDSQSDNEDEKRLKGSGSRQRGKPSGRLGRDQSPPPSSRAAGRSGGRGGSKPLKPIGHSDEDEENSDKDFGRGRAGRGGRKDGNNKIKDAADSRRKTRGRALSRSEDEDDETDEENDRRLTSPSRRRRMSSEGKEPAGRRDSREGDSGVAKGIGCGRGGRSGGDGKTRSCQVL</sequence>
<dbReference type="InterPro" id="IPR000408">
    <property type="entry name" value="Reg_chr_condens"/>
</dbReference>
<proteinExistence type="predicted"/>
<protein>
    <recommendedName>
        <fullName evidence="5">RCC1-like domain-containing protein</fullName>
    </recommendedName>
</protein>
<dbReference type="OrthoDB" id="10253607at2759"/>
<organism evidence="6 7">
    <name type="scientific">Macrostomum lignano</name>
    <dbReference type="NCBI Taxonomy" id="282301"/>
    <lineage>
        <taxon>Eukaryota</taxon>
        <taxon>Metazoa</taxon>
        <taxon>Spiralia</taxon>
        <taxon>Lophotrochozoa</taxon>
        <taxon>Platyhelminthes</taxon>
        <taxon>Rhabditophora</taxon>
        <taxon>Macrostomorpha</taxon>
        <taxon>Macrostomida</taxon>
        <taxon>Macrostomidae</taxon>
        <taxon>Macrostomum</taxon>
    </lineage>
</organism>
<keyword evidence="2" id="KW-0677">Repeat</keyword>
<feature type="compositionally biased region" description="Low complexity" evidence="4">
    <location>
        <begin position="393"/>
        <end position="404"/>
    </location>
</feature>
<feature type="compositionally biased region" description="Basic and acidic residues" evidence="4">
    <location>
        <begin position="495"/>
        <end position="512"/>
    </location>
</feature>
<feature type="compositionally biased region" description="Acidic residues" evidence="4">
    <location>
        <begin position="645"/>
        <end position="654"/>
    </location>
</feature>
<dbReference type="STRING" id="282301.A0A267F521"/>
<keyword evidence="7" id="KW-1185">Reference proteome</keyword>
<dbReference type="SUPFAM" id="SSF50985">
    <property type="entry name" value="RCC1/BLIP-II"/>
    <property type="match status" value="1"/>
</dbReference>
<name>A0A267F521_9PLAT</name>
<dbReference type="PANTHER" id="PTHR45982:SF10">
    <property type="entry name" value="RETINITIS PIGMENTOSA GTPASE REGULATOR"/>
    <property type="match status" value="1"/>
</dbReference>
<dbReference type="InterPro" id="IPR009091">
    <property type="entry name" value="RCC1/BLIP-II"/>
</dbReference>
<feature type="compositionally biased region" description="Gly residues" evidence="4">
    <location>
        <begin position="690"/>
        <end position="703"/>
    </location>
</feature>
<dbReference type="PROSITE" id="PS50012">
    <property type="entry name" value="RCC1_3"/>
    <property type="match status" value="6"/>
</dbReference>
<dbReference type="GO" id="GO:0005085">
    <property type="term" value="F:guanyl-nucleotide exchange factor activity"/>
    <property type="evidence" value="ECO:0007669"/>
    <property type="project" value="TreeGrafter"/>
</dbReference>
<evidence type="ECO:0000256" key="2">
    <source>
        <dbReference type="ARBA" id="ARBA00022737"/>
    </source>
</evidence>
<feature type="repeat" description="RCC1" evidence="3">
    <location>
        <begin position="105"/>
        <end position="155"/>
    </location>
</feature>
<evidence type="ECO:0000259" key="5">
    <source>
        <dbReference type="Pfam" id="PF25390"/>
    </source>
</evidence>
<feature type="repeat" description="RCC1" evidence="3">
    <location>
        <begin position="51"/>
        <end position="104"/>
    </location>
</feature>
<evidence type="ECO:0000256" key="3">
    <source>
        <dbReference type="PROSITE-ProRule" id="PRU00235"/>
    </source>
</evidence>
<evidence type="ECO:0000256" key="4">
    <source>
        <dbReference type="SAM" id="MobiDB-lite"/>
    </source>
</evidence>
<dbReference type="PROSITE" id="PS00626">
    <property type="entry name" value="RCC1_2"/>
    <property type="match status" value="1"/>
</dbReference>
<dbReference type="PANTHER" id="PTHR45982">
    <property type="entry name" value="REGULATOR OF CHROMOSOME CONDENSATION"/>
    <property type="match status" value="1"/>
</dbReference>
<feature type="domain" description="RCC1-like" evidence="5">
    <location>
        <begin position="28"/>
        <end position="331"/>
    </location>
</feature>
<keyword evidence="1" id="KW-0344">Guanine-nucleotide releasing factor</keyword>
<evidence type="ECO:0000256" key="1">
    <source>
        <dbReference type="ARBA" id="ARBA00022658"/>
    </source>
</evidence>
<feature type="region of interest" description="Disordered" evidence="4">
    <location>
        <begin position="386"/>
        <end position="712"/>
    </location>
</feature>